<keyword evidence="3 7" id="KW-0813">Transport</keyword>
<sequence>MTRMIAYYVASTMLAAFVGIIVVAIFSPGKQILETDVSKIGVSGLDTFLDFVRNMFPENIVQACFQLHRTVRIAQPPRFVPLGVNASELEPDIIRKLQYSDGLNIFGIIVFCSAFGLFAGFMGETTVIMVDFFSVLNVLTMKLAYLVMCPIGGEFIGSSRSSRE</sequence>
<feature type="transmembrane region" description="Helical" evidence="7">
    <location>
        <begin position="103"/>
        <end position="123"/>
    </location>
</feature>
<reference evidence="8" key="1">
    <citation type="journal article" date="2020" name="Cell">
        <title>Large-Scale Comparative Analyses of Tick Genomes Elucidate Their Genetic Diversity and Vector Capacities.</title>
        <authorList>
            <consortium name="Tick Genome and Microbiome Consortium (TIGMIC)"/>
            <person name="Jia N."/>
            <person name="Wang J."/>
            <person name="Shi W."/>
            <person name="Du L."/>
            <person name="Sun Y."/>
            <person name="Zhan W."/>
            <person name="Jiang J.F."/>
            <person name="Wang Q."/>
            <person name="Zhang B."/>
            <person name="Ji P."/>
            <person name="Bell-Sakyi L."/>
            <person name="Cui X.M."/>
            <person name="Yuan T.T."/>
            <person name="Jiang B.G."/>
            <person name="Yang W.F."/>
            <person name="Lam T.T."/>
            <person name="Chang Q.C."/>
            <person name="Ding S.J."/>
            <person name="Wang X.J."/>
            <person name="Zhu J.G."/>
            <person name="Ruan X.D."/>
            <person name="Zhao L."/>
            <person name="Wei J.T."/>
            <person name="Ye R.Z."/>
            <person name="Que T.C."/>
            <person name="Du C.H."/>
            <person name="Zhou Y.H."/>
            <person name="Cheng J.X."/>
            <person name="Dai P.F."/>
            <person name="Guo W.B."/>
            <person name="Han X.H."/>
            <person name="Huang E.J."/>
            <person name="Li L.F."/>
            <person name="Wei W."/>
            <person name="Gao Y.C."/>
            <person name="Liu J.Z."/>
            <person name="Shao H.Z."/>
            <person name="Wang X."/>
            <person name="Wang C.C."/>
            <person name="Yang T.C."/>
            <person name="Huo Q.B."/>
            <person name="Li W."/>
            <person name="Chen H.Y."/>
            <person name="Chen S.E."/>
            <person name="Zhou L.G."/>
            <person name="Ni X.B."/>
            <person name="Tian J.H."/>
            <person name="Sheng Y."/>
            <person name="Liu T."/>
            <person name="Pan Y.S."/>
            <person name="Xia L.Y."/>
            <person name="Li J."/>
            <person name="Zhao F."/>
            <person name="Cao W.C."/>
        </authorList>
    </citation>
    <scope>NUCLEOTIDE SEQUENCE</scope>
    <source>
        <strain evidence="8">Rsan-2018</strain>
    </source>
</reference>
<dbReference type="GO" id="GO:0015501">
    <property type="term" value="F:glutamate:sodium symporter activity"/>
    <property type="evidence" value="ECO:0007669"/>
    <property type="project" value="TreeGrafter"/>
</dbReference>
<evidence type="ECO:0000256" key="3">
    <source>
        <dbReference type="ARBA" id="ARBA00022448"/>
    </source>
</evidence>
<evidence type="ECO:0000256" key="7">
    <source>
        <dbReference type="RuleBase" id="RU361216"/>
    </source>
</evidence>
<dbReference type="PRINTS" id="PR00173">
    <property type="entry name" value="EDTRNSPORT"/>
</dbReference>
<dbReference type="InterPro" id="IPR050746">
    <property type="entry name" value="DAACS"/>
</dbReference>
<name>A0A9D4PHG4_RHISA</name>
<dbReference type="AlphaFoldDB" id="A0A9D4PHG4"/>
<feature type="transmembrane region" description="Helical" evidence="7">
    <location>
        <begin position="135"/>
        <end position="156"/>
    </location>
</feature>
<keyword evidence="7" id="KW-0769">Symport</keyword>
<dbReference type="GO" id="GO:0015175">
    <property type="term" value="F:neutral L-amino acid transmembrane transporter activity"/>
    <property type="evidence" value="ECO:0007669"/>
    <property type="project" value="TreeGrafter"/>
</dbReference>
<keyword evidence="6 7" id="KW-0472">Membrane</keyword>
<organism evidence="8 9">
    <name type="scientific">Rhipicephalus sanguineus</name>
    <name type="common">Brown dog tick</name>
    <name type="synonym">Ixodes sanguineus</name>
    <dbReference type="NCBI Taxonomy" id="34632"/>
    <lineage>
        <taxon>Eukaryota</taxon>
        <taxon>Metazoa</taxon>
        <taxon>Ecdysozoa</taxon>
        <taxon>Arthropoda</taxon>
        <taxon>Chelicerata</taxon>
        <taxon>Arachnida</taxon>
        <taxon>Acari</taxon>
        <taxon>Parasitiformes</taxon>
        <taxon>Ixodida</taxon>
        <taxon>Ixodoidea</taxon>
        <taxon>Ixodidae</taxon>
        <taxon>Rhipicephalinae</taxon>
        <taxon>Rhipicephalus</taxon>
        <taxon>Rhipicephalus</taxon>
    </lineage>
</organism>
<evidence type="ECO:0000256" key="4">
    <source>
        <dbReference type="ARBA" id="ARBA00022692"/>
    </source>
</evidence>
<keyword evidence="5 7" id="KW-1133">Transmembrane helix</keyword>
<dbReference type="InterPro" id="IPR036458">
    <property type="entry name" value="Na:dicarbo_symporter_sf"/>
</dbReference>
<dbReference type="Gene3D" id="1.10.3860.10">
    <property type="entry name" value="Sodium:dicarboxylate symporter"/>
    <property type="match status" value="1"/>
</dbReference>
<evidence type="ECO:0000256" key="2">
    <source>
        <dbReference type="ARBA" id="ARBA00006148"/>
    </source>
</evidence>
<dbReference type="VEuPathDB" id="VectorBase:RSAN_040498"/>
<accession>A0A9D4PHG4</accession>
<dbReference type="Proteomes" id="UP000821837">
    <property type="component" value="Chromosome 8"/>
</dbReference>
<dbReference type="GO" id="GO:0005313">
    <property type="term" value="F:L-glutamate transmembrane transporter activity"/>
    <property type="evidence" value="ECO:0007669"/>
    <property type="project" value="TreeGrafter"/>
</dbReference>
<evidence type="ECO:0000313" key="8">
    <source>
        <dbReference type="EMBL" id="KAH7939961.1"/>
    </source>
</evidence>
<dbReference type="PANTHER" id="PTHR11958">
    <property type="entry name" value="SODIUM/DICARBOXYLATE SYMPORTER-RELATED"/>
    <property type="match status" value="1"/>
</dbReference>
<evidence type="ECO:0000313" key="9">
    <source>
        <dbReference type="Proteomes" id="UP000821837"/>
    </source>
</evidence>
<dbReference type="Pfam" id="PF00375">
    <property type="entry name" value="SDF"/>
    <property type="match status" value="1"/>
</dbReference>
<dbReference type="SUPFAM" id="SSF118215">
    <property type="entry name" value="Proton glutamate symport protein"/>
    <property type="match status" value="1"/>
</dbReference>
<evidence type="ECO:0000256" key="1">
    <source>
        <dbReference type="ARBA" id="ARBA00004141"/>
    </source>
</evidence>
<dbReference type="InterPro" id="IPR001991">
    <property type="entry name" value="Na-dicarboxylate_symporter"/>
</dbReference>
<dbReference type="PANTHER" id="PTHR11958:SF99">
    <property type="entry name" value="SODIUM-DEPENDENT EXCITATORY AMINO ACID TRANSPORTER GLT-6-RELATED"/>
    <property type="match status" value="1"/>
</dbReference>
<gene>
    <name evidence="8" type="ORF">HPB52_019738</name>
</gene>
<protein>
    <recommendedName>
        <fullName evidence="7">Amino acid transporter</fullName>
    </recommendedName>
</protein>
<dbReference type="EMBL" id="JABSTV010001254">
    <property type="protein sequence ID" value="KAH7939961.1"/>
    <property type="molecule type" value="Genomic_DNA"/>
</dbReference>
<evidence type="ECO:0000256" key="5">
    <source>
        <dbReference type="ARBA" id="ARBA00022989"/>
    </source>
</evidence>
<comment type="subcellular location">
    <subcellularLocation>
        <location evidence="1 7">Membrane</location>
        <topology evidence="1 7">Multi-pass membrane protein</topology>
    </subcellularLocation>
</comment>
<keyword evidence="4 7" id="KW-0812">Transmembrane</keyword>
<reference evidence="8" key="2">
    <citation type="submission" date="2021-09" db="EMBL/GenBank/DDBJ databases">
        <authorList>
            <person name="Jia N."/>
            <person name="Wang J."/>
            <person name="Shi W."/>
            <person name="Du L."/>
            <person name="Sun Y."/>
            <person name="Zhan W."/>
            <person name="Jiang J."/>
            <person name="Wang Q."/>
            <person name="Zhang B."/>
            <person name="Ji P."/>
            <person name="Sakyi L.B."/>
            <person name="Cui X."/>
            <person name="Yuan T."/>
            <person name="Jiang B."/>
            <person name="Yang W."/>
            <person name="Lam T.T.-Y."/>
            <person name="Chang Q."/>
            <person name="Ding S."/>
            <person name="Wang X."/>
            <person name="Zhu J."/>
            <person name="Ruan X."/>
            <person name="Zhao L."/>
            <person name="Wei J."/>
            <person name="Que T."/>
            <person name="Du C."/>
            <person name="Cheng J."/>
            <person name="Dai P."/>
            <person name="Han X."/>
            <person name="Huang E."/>
            <person name="Gao Y."/>
            <person name="Liu J."/>
            <person name="Shao H."/>
            <person name="Ye R."/>
            <person name="Li L."/>
            <person name="Wei W."/>
            <person name="Wang X."/>
            <person name="Wang C."/>
            <person name="Huo Q."/>
            <person name="Li W."/>
            <person name="Guo W."/>
            <person name="Chen H."/>
            <person name="Chen S."/>
            <person name="Zhou L."/>
            <person name="Zhou L."/>
            <person name="Ni X."/>
            <person name="Tian J."/>
            <person name="Zhou Y."/>
            <person name="Sheng Y."/>
            <person name="Liu T."/>
            <person name="Pan Y."/>
            <person name="Xia L."/>
            <person name="Li J."/>
            <person name="Zhao F."/>
            <person name="Cao W."/>
        </authorList>
    </citation>
    <scope>NUCLEOTIDE SEQUENCE</scope>
    <source>
        <strain evidence="8">Rsan-2018</strain>
        <tissue evidence="8">Larvae</tissue>
    </source>
</reference>
<comment type="caution">
    <text evidence="8">The sequence shown here is derived from an EMBL/GenBank/DDBJ whole genome shotgun (WGS) entry which is preliminary data.</text>
</comment>
<comment type="similarity">
    <text evidence="2 7">Belongs to the dicarboxylate/amino acid:cation symporter (DAACS) (TC 2.A.23) family.</text>
</comment>
<comment type="caution">
    <text evidence="7">Lacks conserved residue(s) required for the propagation of feature annotation.</text>
</comment>
<evidence type="ECO:0000256" key="6">
    <source>
        <dbReference type="ARBA" id="ARBA00023136"/>
    </source>
</evidence>
<keyword evidence="9" id="KW-1185">Reference proteome</keyword>
<dbReference type="GO" id="GO:0005886">
    <property type="term" value="C:plasma membrane"/>
    <property type="evidence" value="ECO:0007669"/>
    <property type="project" value="TreeGrafter"/>
</dbReference>
<proteinExistence type="inferred from homology"/>
<feature type="transmembrane region" description="Helical" evidence="7">
    <location>
        <begin position="6"/>
        <end position="26"/>
    </location>
</feature>